<accession>A0A194AGK2</accession>
<evidence type="ECO:0000259" key="4">
    <source>
        <dbReference type="Pfam" id="PF03446"/>
    </source>
</evidence>
<evidence type="ECO:0000259" key="5">
    <source>
        <dbReference type="Pfam" id="PF14833"/>
    </source>
</evidence>
<dbReference type="GO" id="GO:0016491">
    <property type="term" value="F:oxidoreductase activity"/>
    <property type="evidence" value="ECO:0007669"/>
    <property type="project" value="UniProtKB-KW"/>
</dbReference>
<name>A0A194AGK2_9BACT</name>
<evidence type="ECO:0000256" key="2">
    <source>
        <dbReference type="ARBA" id="ARBA00023027"/>
    </source>
</evidence>
<dbReference type="Gene3D" id="1.10.1040.10">
    <property type="entry name" value="N-(1-d-carboxylethyl)-l-norvaline Dehydrogenase, domain 2"/>
    <property type="match status" value="1"/>
</dbReference>
<feature type="domain" description="6-phosphogluconate dehydrogenase NADP-binding" evidence="4">
    <location>
        <begin position="2"/>
        <end position="159"/>
    </location>
</feature>
<dbReference type="RefSeq" id="WP_069857692.1">
    <property type="nucleotide sequence ID" value="NZ_BDFE01000009.1"/>
</dbReference>
<dbReference type="InterPro" id="IPR015815">
    <property type="entry name" value="HIBADH-related"/>
</dbReference>
<dbReference type="Pfam" id="PF03446">
    <property type="entry name" value="NAD_binding_2"/>
    <property type="match status" value="1"/>
</dbReference>
<dbReference type="OrthoDB" id="9777604at2"/>
<dbReference type="InterPro" id="IPR036291">
    <property type="entry name" value="NAD(P)-bd_dom_sf"/>
</dbReference>
<dbReference type="PANTHER" id="PTHR43060">
    <property type="entry name" value="3-HYDROXYISOBUTYRATE DEHYDROGENASE-LIKE 1, MITOCHONDRIAL-RELATED"/>
    <property type="match status" value="1"/>
</dbReference>
<dbReference type="InterPro" id="IPR029154">
    <property type="entry name" value="HIBADH-like_NADP-bd"/>
</dbReference>
<protein>
    <submittedName>
        <fullName evidence="6">6-phosphogluconate dehydrogenase</fullName>
    </submittedName>
</protein>
<dbReference type="GO" id="GO:0051287">
    <property type="term" value="F:NAD binding"/>
    <property type="evidence" value="ECO:0007669"/>
    <property type="project" value="InterPro"/>
</dbReference>
<dbReference type="Proteomes" id="UP000095200">
    <property type="component" value="Unassembled WGS sequence"/>
</dbReference>
<organism evidence="6 7">
    <name type="scientific">Desulfoplanes formicivorans</name>
    <dbReference type="NCBI Taxonomy" id="1592317"/>
    <lineage>
        <taxon>Bacteria</taxon>
        <taxon>Pseudomonadati</taxon>
        <taxon>Thermodesulfobacteriota</taxon>
        <taxon>Desulfovibrionia</taxon>
        <taxon>Desulfovibrionales</taxon>
        <taxon>Desulfoplanaceae</taxon>
        <taxon>Desulfoplanes</taxon>
    </lineage>
</organism>
<dbReference type="SUPFAM" id="SSF51735">
    <property type="entry name" value="NAD(P)-binding Rossmann-fold domains"/>
    <property type="match status" value="1"/>
</dbReference>
<dbReference type="PIRSF" id="PIRSF000103">
    <property type="entry name" value="HIBADH"/>
    <property type="match status" value="1"/>
</dbReference>
<dbReference type="PANTHER" id="PTHR43060:SF14">
    <property type="entry name" value="DEHYDROGENASE-LIKE PROTEIN"/>
    <property type="match status" value="1"/>
</dbReference>
<gene>
    <name evidence="6" type="ORF">DPF_0914</name>
</gene>
<dbReference type="InterPro" id="IPR013328">
    <property type="entry name" value="6PGD_dom2"/>
</dbReference>
<dbReference type="Pfam" id="PF14833">
    <property type="entry name" value="NAD_binding_11"/>
    <property type="match status" value="1"/>
</dbReference>
<dbReference type="STRING" id="1592317.DPF_0914"/>
<evidence type="ECO:0000313" key="6">
    <source>
        <dbReference type="EMBL" id="GAU08211.1"/>
    </source>
</evidence>
<dbReference type="InterPro" id="IPR006115">
    <property type="entry name" value="6PGDH_NADP-bd"/>
</dbReference>
<keyword evidence="7" id="KW-1185">Reference proteome</keyword>
<dbReference type="EMBL" id="BDFE01000009">
    <property type="protein sequence ID" value="GAU08211.1"/>
    <property type="molecule type" value="Genomic_DNA"/>
</dbReference>
<feature type="domain" description="3-hydroxyisobutyrate dehydrogenase-like NAD-binding" evidence="5">
    <location>
        <begin position="165"/>
        <end position="275"/>
    </location>
</feature>
<reference evidence="7" key="1">
    <citation type="submission" date="2016-06" db="EMBL/GenBank/DDBJ databases">
        <title>Draft genome sequence of Desulfoplanes formicivorans strain Pf12B.</title>
        <authorList>
            <person name="Watanabe M."/>
            <person name="Kojima H."/>
            <person name="Fukui M."/>
        </authorList>
    </citation>
    <scope>NUCLEOTIDE SEQUENCE [LARGE SCALE GENOMIC DNA]</scope>
    <source>
        <strain evidence="7">Pf12B</strain>
    </source>
</reference>
<proteinExistence type="predicted"/>
<comment type="caution">
    <text evidence="6">The sequence shown here is derived from an EMBL/GenBank/DDBJ whole genome shotgun (WGS) entry which is preliminary data.</text>
</comment>
<evidence type="ECO:0000313" key="7">
    <source>
        <dbReference type="Proteomes" id="UP000095200"/>
    </source>
</evidence>
<evidence type="ECO:0000256" key="3">
    <source>
        <dbReference type="PIRSR" id="PIRSR000103-1"/>
    </source>
</evidence>
<feature type="active site" evidence="3">
    <location>
        <position position="168"/>
    </location>
</feature>
<dbReference type="AlphaFoldDB" id="A0A194AGK2"/>
<keyword evidence="1" id="KW-0560">Oxidoreductase</keyword>
<dbReference type="InterPro" id="IPR008927">
    <property type="entry name" value="6-PGluconate_DH-like_C_sf"/>
</dbReference>
<dbReference type="SUPFAM" id="SSF48179">
    <property type="entry name" value="6-phosphogluconate dehydrogenase C-terminal domain-like"/>
    <property type="match status" value="1"/>
</dbReference>
<sequence>MRIGCIGTGKMGGPIAGNLARAGHDVIIFQRRDHSTPPAAPSASRTRNLRDLAPCEVVLTCLPLPRDVETVMTGPKGLLASMAPGSIYIDMSTIDPGTSHRLEAAALRQEIEFLQCTLGKTPDHAAKAQEPMFIGGSKACFERLAALWPVMGSPVHYLGTVDAACAIKLVSNMIGMANLVVLCEGLQVLHKAGLDMEKAIELLQDTGARSFQLDVRGPWIAAEDDRSRFGLDLALKDVRLGCEMADSWSMDIPTMKTVLNMFQEASAAGHGDKDCCGVRHIIT</sequence>
<dbReference type="Gene3D" id="3.40.50.720">
    <property type="entry name" value="NAD(P)-binding Rossmann-like Domain"/>
    <property type="match status" value="1"/>
</dbReference>
<dbReference type="GO" id="GO:0050661">
    <property type="term" value="F:NADP binding"/>
    <property type="evidence" value="ECO:0007669"/>
    <property type="project" value="InterPro"/>
</dbReference>
<evidence type="ECO:0000256" key="1">
    <source>
        <dbReference type="ARBA" id="ARBA00023002"/>
    </source>
</evidence>
<keyword evidence="2" id="KW-0520">NAD</keyword>